<dbReference type="InterPro" id="IPR000639">
    <property type="entry name" value="Epox_hydrolase-like"/>
</dbReference>
<reference evidence="3 4" key="1">
    <citation type="submission" date="2016-10" db="EMBL/GenBank/DDBJ databases">
        <authorList>
            <person name="de Groot N.N."/>
        </authorList>
    </citation>
    <scope>NUCLEOTIDE SEQUENCE [LARGE SCALE GENOMIC DNA]</scope>
    <source>
        <strain evidence="3 4">DSM 23126</strain>
    </source>
</reference>
<sequence>MQDISFETITVNGVSLHTALAGPEEGPLVVLLHGFPEFWYEWRHLIGPLAARGYRVAAPDQRGYNQSSKPLEIEAYALDELRDDVTELIKAMGRGKAVIVGHDWGGAVGWYTAASRPEFVEKFIAINIPHLLAMPASMKKDPTQLLRSSYMLFFQLPRLPEKLLAYNDFEEFANGLVKTSRPGSFTEEDLERYKEAWSQPNAVTTMINWYRGMRKGPKDIVESSHVTPPVRIIWGVGDAFLSKASARTSLEYCRSGELIFVSDATHWVVHEQPDIVERLVTEFIEQT</sequence>
<organism evidence="3 4">
    <name type="scientific">Marinococcus luteus</name>
    <dbReference type="NCBI Taxonomy" id="1122204"/>
    <lineage>
        <taxon>Bacteria</taxon>
        <taxon>Bacillati</taxon>
        <taxon>Bacillota</taxon>
        <taxon>Bacilli</taxon>
        <taxon>Bacillales</taxon>
        <taxon>Bacillaceae</taxon>
        <taxon>Marinococcus</taxon>
    </lineage>
</organism>
<accession>A0A1H2UKD9</accession>
<dbReference type="Pfam" id="PF00561">
    <property type="entry name" value="Abhydrolase_1"/>
    <property type="match status" value="1"/>
</dbReference>
<name>A0A1H2UKD9_9BACI</name>
<evidence type="ECO:0000259" key="2">
    <source>
        <dbReference type="Pfam" id="PF00561"/>
    </source>
</evidence>
<dbReference type="GO" id="GO:0016787">
    <property type="term" value="F:hydrolase activity"/>
    <property type="evidence" value="ECO:0007669"/>
    <property type="project" value="UniProtKB-KW"/>
</dbReference>
<gene>
    <name evidence="3" type="ORF">SAMN05421781_1758</name>
</gene>
<proteinExistence type="predicted"/>
<dbReference type="InterPro" id="IPR029058">
    <property type="entry name" value="AB_hydrolase_fold"/>
</dbReference>
<protein>
    <submittedName>
        <fullName evidence="3">Pimeloyl-ACP methyl ester carboxylesterase</fullName>
    </submittedName>
</protein>
<dbReference type="SUPFAM" id="SSF53474">
    <property type="entry name" value="alpha/beta-Hydrolases"/>
    <property type="match status" value="1"/>
</dbReference>
<dbReference type="STRING" id="1122204.SAMN05421781_1758"/>
<keyword evidence="1" id="KW-0378">Hydrolase</keyword>
<dbReference type="RefSeq" id="WP_091613874.1">
    <property type="nucleotide sequence ID" value="NZ_FNNC01000003.1"/>
</dbReference>
<evidence type="ECO:0000313" key="4">
    <source>
        <dbReference type="Proteomes" id="UP000199488"/>
    </source>
</evidence>
<keyword evidence="4" id="KW-1185">Reference proteome</keyword>
<feature type="domain" description="AB hydrolase-1" evidence="2">
    <location>
        <begin position="27"/>
        <end position="271"/>
    </location>
</feature>
<dbReference type="AlphaFoldDB" id="A0A1H2UKD9"/>
<dbReference type="EMBL" id="FNNC01000003">
    <property type="protein sequence ID" value="SDW56398.1"/>
    <property type="molecule type" value="Genomic_DNA"/>
</dbReference>
<dbReference type="InterPro" id="IPR000073">
    <property type="entry name" value="AB_hydrolase_1"/>
</dbReference>
<evidence type="ECO:0000256" key="1">
    <source>
        <dbReference type="ARBA" id="ARBA00022801"/>
    </source>
</evidence>
<dbReference type="Gene3D" id="3.40.50.1820">
    <property type="entry name" value="alpha/beta hydrolase"/>
    <property type="match status" value="1"/>
</dbReference>
<dbReference type="OrthoDB" id="9773293at2"/>
<dbReference type="Proteomes" id="UP000199488">
    <property type="component" value="Unassembled WGS sequence"/>
</dbReference>
<dbReference type="PRINTS" id="PR00111">
    <property type="entry name" value="ABHYDROLASE"/>
</dbReference>
<dbReference type="PANTHER" id="PTHR43329">
    <property type="entry name" value="EPOXIDE HYDROLASE"/>
    <property type="match status" value="1"/>
</dbReference>
<dbReference type="PRINTS" id="PR00412">
    <property type="entry name" value="EPOXHYDRLASE"/>
</dbReference>
<evidence type="ECO:0000313" key="3">
    <source>
        <dbReference type="EMBL" id="SDW56398.1"/>
    </source>
</evidence>